<accession>A0A0C3QD04</accession>
<dbReference type="EMBL" id="KN823106">
    <property type="protein sequence ID" value="KIO22569.1"/>
    <property type="molecule type" value="Genomic_DNA"/>
</dbReference>
<evidence type="ECO:0000313" key="2">
    <source>
        <dbReference type="Proteomes" id="UP000054248"/>
    </source>
</evidence>
<organism evidence="1 2">
    <name type="scientific">Tulasnella calospora MUT 4182</name>
    <dbReference type="NCBI Taxonomy" id="1051891"/>
    <lineage>
        <taxon>Eukaryota</taxon>
        <taxon>Fungi</taxon>
        <taxon>Dikarya</taxon>
        <taxon>Basidiomycota</taxon>
        <taxon>Agaricomycotina</taxon>
        <taxon>Agaricomycetes</taxon>
        <taxon>Cantharellales</taxon>
        <taxon>Tulasnellaceae</taxon>
        <taxon>Tulasnella</taxon>
    </lineage>
</organism>
<dbReference type="Proteomes" id="UP000054248">
    <property type="component" value="Unassembled WGS sequence"/>
</dbReference>
<sequence length="75" mass="8621">MVMLTTASELANFRQYDVKHALHLITNDEGKDFNEILPKPAGYDTWANDDDSLSIANWVLEKKNQVDLTINELER</sequence>
<gene>
    <name evidence="1" type="ORF">M407DRAFT_27885</name>
</gene>
<protein>
    <submittedName>
        <fullName evidence="1">Uncharacterized protein</fullName>
    </submittedName>
</protein>
<evidence type="ECO:0000313" key="1">
    <source>
        <dbReference type="EMBL" id="KIO22569.1"/>
    </source>
</evidence>
<keyword evidence="2" id="KW-1185">Reference proteome</keyword>
<reference evidence="1 2" key="1">
    <citation type="submission" date="2014-04" db="EMBL/GenBank/DDBJ databases">
        <authorList>
            <consortium name="DOE Joint Genome Institute"/>
            <person name="Kuo A."/>
            <person name="Girlanda M."/>
            <person name="Perotto S."/>
            <person name="Kohler A."/>
            <person name="Nagy L.G."/>
            <person name="Floudas D."/>
            <person name="Copeland A."/>
            <person name="Barry K.W."/>
            <person name="Cichocki N."/>
            <person name="Veneault-Fourrey C."/>
            <person name="LaButti K."/>
            <person name="Lindquist E.A."/>
            <person name="Lipzen A."/>
            <person name="Lundell T."/>
            <person name="Morin E."/>
            <person name="Murat C."/>
            <person name="Sun H."/>
            <person name="Tunlid A."/>
            <person name="Henrissat B."/>
            <person name="Grigoriev I.V."/>
            <person name="Hibbett D.S."/>
            <person name="Martin F."/>
            <person name="Nordberg H.P."/>
            <person name="Cantor M.N."/>
            <person name="Hua S.X."/>
        </authorList>
    </citation>
    <scope>NUCLEOTIDE SEQUENCE [LARGE SCALE GENOMIC DNA]</scope>
    <source>
        <strain evidence="1 2">MUT 4182</strain>
    </source>
</reference>
<dbReference type="HOGENOM" id="CLU_2672914_0_0_1"/>
<dbReference type="AlphaFoldDB" id="A0A0C3QD04"/>
<reference evidence="2" key="2">
    <citation type="submission" date="2015-01" db="EMBL/GenBank/DDBJ databases">
        <title>Evolutionary Origins and Diversification of the Mycorrhizal Mutualists.</title>
        <authorList>
            <consortium name="DOE Joint Genome Institute"/>
            <consortium name="Mycorrhizal Genomics Consortium"/>
            <person name="Kohler A."/>
            <person name="Kuo A."/>
            <person name="Nagy L.G."/>
            <person name="Floudas D."/>
            <person name="Copeland A."/>
            <person name="Barry K.W."/>
            <person name="Cichocki N."/>
            <person name="Veneault-Fourrey C."/>
            <person name="LaButti K."/>
            <person name="Lindquist E.A."/>
            <person name="Lipzen A."/>
            <person name="Lundell T."/>
            <person name="Morin E."/>
            <person name="Murat C."/>
            <person name="Riley R."/>
            <person name="Ohm R."/>
            <person name="Sun H."/>
            <person name="Tunlid A."/>
            <person name="Henrissat B."/>
            <person name="Grigoriev I.V."/>
            <person name="Hibbett D.S."/>
            <person name="Martin F."/>
        </authorList>
    </citation>
    <scope>NUCLEOTIDE SEQUENCE [LARGE SCALE GENOMIC DNA]</scope>
    <source>
        <strain evidence="2">MUT 4182</strain>
    </source>
</reference>
<name>A0A0C3QD04_9AGAM</name>
<proteinExistence type="predicted"/>